<keyword evidence="4 9" id="KW-0255">Endonuclease</keyword>
<dbReference type="GO" id="GO:0030983">
    <property type="term" value="F:mismatched DNA binding"/>
    <property type="evidence" value="ECO:0007669"/>
    <property type="project" value="InterPro"/>
</dbReference>
<keyword evidence="10" id="KW-0175">Coiled coil</keyword>
<sequence length="749" mass="83879">MYKRQEVQQWLDETKDGTDILRLRGGMPVAQLDDIRPQLKRLAIGAELNGLELAQLGRVLRTVSEIVKFFTNLADDKITLRRLYKLSGELVELPILSRKLRVALADDGSVNDEASAKLKSLRYGLQSIEAQIRSKMNDYIHGSMAKYLSNPIITIRDDRYVIPVKAEYRGNFGGVIHDQSASGQTLFIEPQAVVELNNRLRQQQIEEKHEISRILSELTAAVAPSQAEIALDMDLIGRLDFINAKAHYAHQLHATEPLINSERHVELKQAWHPLIPLAKVVKNDIHIGKDFQAIIITGPNTGGKTITLKTLGLIQLMAQSGLFIPAREESQVAIFSHIFADIGDEQSIEQNLSTFSAHMENIIAILKQVDKNSLVLFDELGAGTDPQEGAALAIAILNAVGATGAYVVATTHYPELKVYAHNTPQTVNASVEFDALTLQPTYRLLIGVPGRSNAFDISKRLGLNEAIITQAKQLMNNESQDLNNMISDLDNQRKAAETEYHEARYQLEQAQKLHDELQQAYDFFSEQRDAQLNRAKQKANSIVDKARKQADEIITQLHKLQTQQQTQVKEDQLIKARTTLKNMEYHDLANNRVLKKAKQQHELHVGDEVRLLQYGNTGTLLKQLDAHHWQVQAGIMKINVSDDELEKIAAAKQQAETVRHITTVRHQSMVSTQLDLRGQRYDEAMANLDRYIDAALLAGYHSVTIVHGMGTGAIRQGVQNYLKRNSRVKTYHYATANAGGTGATIVEFK</sequence>
<comment type="function">
    <text evidence="9">Acts as a ribosome collision sensor, splitting the ribosome into its 2 subunits. Detects stalled/collided 70S ribosomes which it binds and splits by an ATP-hydrolysis driven conformational change. Acts upstream of the ribosome quality control system (RQC), a ribosome-associated complex that mediates the extraction of incompletely synthesized nascent chains from stalled ribosomes and their subsequent degradation. Probably generates substrates for RQC.</text>
</comment>
<dbReference type="SUPFAM" id="SSF48334">
    <property type="entry name" value="DNA repair protein MutS, domain III"/>
    <property type="match status" value="1"/>
</dbReference>
<gene>
    <name evidence="9" type="primary">mutS2</name>
    <name evidence="9" type="synonym">rqcU</name>
    <name evidence="12" type="ORF">H9901_01295</name>
</gene>
<dbReference type="GO" id="GO:0004519">
    <property type="term" value="F:endonuclease activity"/>
    <property type="evidence" value="ECO:0007669"/>
    <property type="project" value="UniProtKB-UniRule"/>
</dbReference>
<keyword evidence="2 9" id="KW-0699">rRNA-binding</keyword>
<comment type="similarity">
    <text evidence="9">Belongs to the DNA mismatch repair MutS family. MutS2 subfamily.</text>
</comment>
<dbReference type="PANTHER" id="PTHR48466">
    <property type="entry name" value="OS10G0509000 PROTEIN-RELATED"/>
    <property type="match status" value="1"/>
</dbReference>
<dbReference type="InterPro" id="IPR002625">
    <property type="entry name" value="Smr_dom"/>
</dbReference>
<evidence type="ECO:0000256" key="2">
    <source>
        <dbReference type="ARBA" id="ARBA00022730"/>
    </source>
</evidence>
<name>A0A948TIP0_9LACO</name>
<feature type="coiled-coil region" evidence="10">
    <location>
        <begin position="472"/>
        <end position="563"/>
    </location>
</feature>
<dbReference type="GO" id="GO:0019843">
    <property type="term" value="F:rRNA binding"/>
    <property type="evidence" value="ECO:0007669"/>
    <property type="project" value="UniProtKB-UniRule"/>
</dbReference>
<evidence type="ECO:0000256" key="7">
    <source>
        <dbReference type="ARBA" id="ARBA00022884"/>
    </source>
</evidence>
<dbReference type="InterPro" id="IPR046893">
    <property type="entry name" value="MSSS"/>
</dbReference>
<keyword evidence="1 9" id="KW-0540">Nuclease</keyword>
<evidence type="ECO:0000256" key="9">
    <source>
        <dbReference type="HAMAP-Rule" id="MF_00092"/>
    </source>
</evidence>
<protein>
    <recommendedName>
        <fullName evidence="9">Endonuclease MutS2</fullName>
        <ecNumber evidence="9">3.1.-.-</ecNumber>
    </recommendedName>
    <alternativeName>
        <fullName evidence="9">Ribosome-associated protein quality control-upstream factor</fullName>
        <shortName evidence="9">RQC-upstream factor</shortName>
        <shortName evidence="9">RqcU</shortName>
        <ecNumber evidence="9">3.6.4.-</ecNumber>
    </alternativeName>
</protein>
<dbReference type="PROSITE" id="PS00486">
    <property type="entry name" value="DNA_MISMATCH_REPAIR_2"/>
    <property type="match status" value="1"/>
</dbReference>
<dbReference type="GO" id="GO:0043023">
    <property type="term" value="F:ribosomal large subunit binding"/>
    <property type="evidence" value="ECO:0007669"/>
    <property type="project" value="UniProtKB-UniRule"/>
</dbReference>
<dbReference type="GO" id="GO:0045910">
    <property type="term" value="P:negative regulation of DNA recombination"/>
    <property type="evidence" value="ECO:0007669"/>
    <property type="project" value="InterPro"/>
</dbReference>
<comment type="function">
    <text evidence="9">Endonuclease that is involved in the suppression of homologous recombination and thus may have a key role in the control of bacterial genetic diversity.</text>
</comment>
<reference evidence="12" key="1">
    <citation type="journal article" date="2021" name="PeerJ">
        <title>Extensive microbial diversity within the chicken gut microbiome revealed by metagenomics and culture.</title>
        <authorList>
            <person name="Gilroy R."/>
            <person name="Ravi A."/>
            <person name="Getino M."/>
            <person name="Pursley I."/>
            <person name="Horton D.L."/>
            <person name="Alikhan N.F."/>
            <person name="Baker D."/>
            <person name="Gharbi K."/>
            <person name="Hall N."/>
            <person name="Watson M."/>
            <person name="Adriaenssens E.M."/>
            <person name="Foster-Nyarko E."/>
            <person name="Jarju S."/>
            <person name="Secka A."/>
            <person name="Antonio M."/>
            <person name="Oren A."/>
            <person name="Chaudhuri R.R."/>
            <person name="La Ragione R."/>
            <person name="Hildebrand F."/>
            <person name="Pallen M.J."/>
        </authorList>
    </citation>
    <scope>NUCLEOTIDE SEQUENCE</scope>
    <source>
        <strain evidence="12">F6-6636</strain>
    </source>
</reference>
<dbReference type="Gene3D" id="3.40.50.300">
    <property type="entry name" value="P-loop containing nucleotide triphosphate hydrolases"/>
    <property type="match status" value="1"/>
</dbReference>
<comment type="caution">
    <text evidence="12">The sequence shown here is derived from an EMBL/GenBank/DDBJ whole genome shotgun (WGS) entry which is preliminary data.</text>
</comment>
<organism evidence="12 13">
    <name type="scientific">Candidatus Paralactobacillus gallistercoris</name>
    <dbReference type="NCBI Taxonomy" id="2838724"/>
    <lineage>
        <taxon>Bacteria</taxon>
        <taxon>Bacillati</taxon>
        <taxon>Bacillota</taxon>
        <taxon>Bacilli</taxon>
        <taxon>Lactobacillales</taxon>
        <taxon>Lactobacillaceae</taxon>
        <taxon>Lactobacillus</taxon>
    </lineage>
</organism>
<dbReference type="SUPFAM" id="SSF160443">
    <property type="entry name" value="SMR domain-like"/>
    <property type="match status" value="1"/>
</dbReference>
<proteinExistence type="inferred from homology"/>
<dbReference type="EC" id="3.6.4.-" evidence="9"/>
<dbReference type="InterPro" id="IPR027417">
    <property type="entry name" value="P-loop_NTPase"/>
</dbReference>
<dbReference type="Pfam" id="PF01713">
    <property type="entry name" value="Smr"/>
    <property type="match status" value="1"/>
</dbReference>
<feature type="binding site" evidence="9">
    <location>
        <begin position="298"/>
        <end position="305"/>
    </location>
    <ligand>
        <name>ATP</name>
        <dbReference type="ChEBI" id="CHEBI:30616"/>
    </ligand>
</feature>
<dbReference type="InterPro" id="IPR036187">
    <property type="entry name" value="DNA_mismatch_repair_MutS_sf"/>
</dbReference>
<evidence type="ECO:0000313" key="13">
    <source>
        <dbReference type="Proteomes" id="UP000777303"/>
    </source>
</evidence>
<evidence type="ECO:0000259" key="11">
    <source>
        <dbReference type="PROSITE" id="PS50828"/>
    </source>
</evidence>
<dbReference type="InterPro" id="IPR000432">
    <property type="entry name" value="DNA_mismatch_repair_MutS_C"/>
</dbReference>
<dbReference type="FunFam" id="3.40.50.300:FF:000830">
    <property type="entry name" value="Endonuclease MutS2"/>
    <property type="match status" value="1"/>
</dbReference>
<evidence type="ECO:0000313" key="12">
    <source>
        <dbReference type="EMBL" id="MBU3851334.1"/>
    </source>
</evidence>
<dbReference type="Gene3D" id="3.30.1370.110">
    <property type="match status" value="1"/>
</dbReference>
<dbReference type="PROSITE" id="PS50828">
    <property type="entry name" value="SMR"/>
    <property type="match status" value="1"/>
</dbReference>
<keyword evidence="8 9" id="KW-0238">DNA-binding</keyword>
<evidence type="ECO:0000256" key="6">
    <source>
        <dbReference type="ARBA" id="ARBA00022840"/>
    </source>
</evidence>
<dbReference type="InterPro" id="IPR005747">
    <property type="entry name" value="MutS2"/>
</dbReference>
<dbReference type="PIRSF" id="PIRSF005814">
    <property type="entry name" value="MutS_YshD"/>
    <property type="match status" value="1"/>
</dbReference>
<dbReference type="EMBL" id="JAHLFS010000018">
    <property type="protein sequence ID" value="MBU3851334.1"/>
    <property type="molecule type" value="Genomic_DNA"/>
</dbReference>
<dbReference type="Pfam" id="PF00488">
    <property type="entry name" value="MutS_V"/>
    <property type="match status" value="1"/>
</dbReference>
<dbReference type="SUPFAM" id="SSF52540">
    <property type="entry name" value="P-loop containing nucleoside triphosphate hydrolases"/>
    <property type="match status" value="1"/>
</dbReference>
<dbReference type="AlphaFoldDB" id="A0A948TIP0"/>
<dbReference type="SMART" id="SM00534">
    <property type="entry name" value="MUTSac"/>
    <property type="match status" value="1"/>
</dbReference>
<comment type="subunit">
    <text evidence="9">Homodimer. Binds to stalled ribosomes, contacting rRNA.</text>
</comment>
<accession>A0A948TIP0</accession>
<feature type="domain" description="Smr" evidence="11">
    <location>
        <begin position="674"/>
        <end position="749"/>
    </location>
</feature>
<evidence type="ECO:0000256" key="4">
    <source>
        <dbReference type="ARBA" id="ARBA00022759"/>
    </source>
</evidence>
<evidence type="ECO:0000256" key="8">
    <source>
        <dbReference type="ARBA" id="ARBA00023125"/>
    </source>
</evidence>
<evidence type="ECO:0000256" key="5">
    <source>
        <dbReference type="ARBA" id="ARBA00022801"/>
    </source>
</evidence>
<keyword evidence="5 9" id="KW-0378">Hydrolase</keyword>
<dbReference type="PANTHER" id="PTHR48466:SF2">
    <property type="entry name" value="OS10G0509000 PROTEIN"/>
    <property type="match status" value="1"/>
</dbReference>
<keyword evidence="7 9" id="KW-0694">RNA-binding</keyword>
<dbReference type="InterPro" id="IPR045076">
    <property type="entry name" value="MutS"/>
</dbReference>
<dbReference type="HAMAP" id="MF_00092">
    <property type="entry name" value="MutS2"/>
    <property type="match status" value="1"/>
</dbReference>
<dbReference type="GO" id="GO:0140664">
    <property type="term" value="F:ATP-dependent DNA damage sensor activity"/>
    <property type="evidence" value="ECO:0007669"/>
    <property type="project" value="InterPro"/>
</dbReference>
<evidence type="ECO:0000256" key="1">
    <source>
        <dbReference type="ARBA" id="ARBA00022722"/>
    </source>
</evidence>
<dbReference type="GO" id="GO:0016887">
    <property type="term" value="F:ATP hydrolysis activity"/>
    <property type="evidence" value="ECO:0007669"/>
    <property type="project" value="InterPro"/>
</dbReference>
<keyword evidence="6 9" id="KW-0067">ATP-binding</keyword>
<dbReference type="EC" id="3.1.-.-" evidence="9"/>
<dbReference type="NCBIfam" id="TIGR01069">
    <property type="entry name" value="mutS2"/>
    <property type="match status" value="1"/>
</dbReference>
<dbReference type="Pfam" id="PF20297">
    <property type="entry name" value="MSSS"/>
    <property type="match status" value="1"/>
</dbReference>
<dbReference type="GO" id="GO:0006298">
    <property type="term" value="P:mismatch repair"/>
    <property type="evidence" value="ECO:0007669"/>
    <property type="project" value="InterPro"/>
</dbReference>
<keyword evidence="3 9" id="KW-0547">Nucleotide-binding</keyword>
<dbReference type="SMART" id="SM00463">
    <property type="entry name" value="SMR"/>
    <property type="match status" value="1"/>
</dbReference>
<dbReference type="GO" id="GO:0005524">
    <property type="term" value="F:ATP binding"/>
    <property type="evidence" value="ECO:0007669"/>
    <property type="project" value="UniProtKB-UniRule"/>
</dbReference>
<reference evidence="12" key="2">
    <citation type="submission" date="2021-04" db="EMBL/GenBank/DDBJ databases">
        <authorList>
            <person name="Gilroy R."/>
        </authorList>
    </citation>
    <scope>NUCLEOTIDE SEQUENCE</scope>
    <source>
        <strain evidence="12">F6-6636</strain>
    </source>
</reference>
<dbReference type="InterPro" id="IPR007696">
    <property type="entry name" value="DNA_mismatch_repair_MutS_core"/>
</dbReference>
<dbReference type="GO" id="GO:0072344">
    <property type="term" value="P:rescue of stalled ribosome"/>
    <property type="evidence" value="ECO:0007669"/>
    <property type="project" value="UniProtKB-UniRule"/>
</dbReference>
<dbReference type="Proteomes" id="UP000777303">
    <property type="component" value="Unassembled WGS sequence"/>
</dbReference>
<evidence type="ECO:0000256" key="3">
    <source>
        <dbReference type="ARBA" id="ARBA00022741"/>
    </source>
</evidence>
<evidence type="ECO:0000256" key="10">
    <source>
        <dbReference type="SAM" id="Coils"/>
    </source>
</evidence>
<dbReference type="InterPro" id="IPR036063">
    <property type="entry name" value="Smr_dom_sf"/>
</dbReference>
<dbReference type="SMART" id="SM00533">
    <property type="entry name" value="MUTSd"/>
    <property type="match status" value="1"/>
</dbReference>